<gene>
    <name evidence="3" type="ORF">GUJ93_ZPchr0009g2277</name>
</gene>
<comment type="subcellular location">
    <subcellularLocation>
        <location evidence="1">Membrane</location>
        <topology evidence="1">Single-pass membrane protein</topology>
    </subcellularLocation>
</comment>
<dbReference type="OrthoDB" id="1429720at2759"/>
<protein>
    <recommendedName>
        <fullName evidence="2">Malectin-like domain-containing protein</fullName>
    </recommendedName>
</protein>
<reference evidence="3" key="2">
    <citation type="submission" date="2021-02" db="EMBL/GenBank/DDBJ databases">
        <authorList>
            <person name="Kimball J.A."/>
            <person name="Haas M.W."/>
            <person name="Macchietto M."/>
            <person name="Kono T."/>
            <person name="Duquette J."/>
            <person name="Shao M."/>
        </authorList>
    </citation>
    <scope>NUCLEOTIDE SEQUENCE</scope>
    <source>
        <tissue evidence="3">Fresh leaf tissue</tissue>
    </source>
</reference>
<proteinExistence type="predicted"/>
<evidence type="ECO:0000256" key="1">
    <source>
        <dbReference type="ARBA" id="ARBA00004167"/>
    </source>
</evidence>
<comment type="caution">
    <text evidence="3">The sequence shown here is derived from an EMBL/GenBank/DDBJ whole genome shotgun (WGS) entry which is preliminary data.</text>
</comment>
<evidence type="ECO:0000313" key="4">
    <source>
        <dbReference type="Proteomes" id="UP000729402"/>
    </source>
</evidence>
<keyword evidence="4" id="KW-1185">Reference proteome</keyword>
<dbReference type="Pfam" id="PF12819">
    <property type="entry name" value="Malectin_like"/>
    <property type="match status" value="1"/>
</dbReference>
<dbReference type="EMBL" id="JAAALK010000289">
    <property type="protein sequence ID" value="KAG8049016.1"/>
    <property type="molecule type" value="Genomic_DNA"/>
</dbReference>
<sequence length="166" mass="18528">MAARYLTVRYFPGAGAGASAAARGGCYTLRQLSPGGRYLVRASFYYGNYDGAISRLPVVFDLHLGVNRWTTVNVTAPDATYIFEAVASPPADFLQVCLVNRGMGTPFISGLDLRSLKAEIYPEATVKQSLLLLNHDRPTTRFAFNRYQFWRPVTSYKIFRILFKGI</sequence>
<dbReference type="AlphaFoldDB" id="A0A8J5R8V8"/>
<dbReference type="PANTHER" id="PTHR45631">
    <property type="entry name" value="OS07G0107800 PROTEIN-RELATED"/>
    <property type="match status" value="1"/>
</dbReference>
<dbReference type="PANTHER" id="PTHR45631:SF8">
    <property type="entry name" value="OS12G0567500 PROTEIN"/>
    <property type="match status" value="1"/>
</dbReference>
<accession>A0A8J5R8V8</accession>
<evidence type="ECO:0000259" key="2">
    <source>
        <dbReference type="Pfam" id="PF12819"/>
    </source>
</evidence>
<dbReference type="Proteomes" id="UP000729402">
    <property type="component" value="Unassembled WGS sequence"/>
</dbReference>
<organism evidence="3 4">
    <name type="scientific">Zizania palustris</name>
    <name type="common">Northern wild rice</name>
    <dbReference type="NCBI Taxonomy" id="103762"/>
    <lineage>
        <taxon>Eukaryota</taxon>
        <taxon>Viridiplantae</taxon>
        <taxon>Streptophyta</taxon>
        <taxon>Embryophyta</taxon>
        <taxon>Tracheophyta</taxon>
        <taxon>Spermatophyta</taxon>
        <taxon>Magnoliopsida</taxon>
        <taxon>Liliopsida</taxon>
        <taxon>Poales</taxon>
        <taxon>Poaceae</taxon>
        <taxon>BOP clade</taxon>
        <taxon>Oryzoideae</taxon>
        <taxon>Oryzeae</taxon>
        <taxon>Zizaniinae</taxon>
        <taxon>Zizania</taxon>
    </lineage>
</organism>
<name>A0A8J5R8V8_ZIZPA</name>
<evidence type="ECO:0000313" key="3">
    <source>
        <dbReference type="EMBL" id="KAG8049016.1"/>
    </source>
</evidence>
<reference evidence="3" key="1">
    <citation type="journal article" date="2021" name="bioRxiv">
        <title>Whole Genome Assembly and Annotation of Northern Wild Rice, Zizania palustris L., Supports a Whole Genome Duplication in the Zizania Genus.</title>
        <authorList>
            <person name="Haas M."/>
            <person name="Kono T."/>
            <person name="Macchietto M."/>
            <person name="Millas R."/>
            <person name="McGilp L."/>
            <person name="Shao M."/>
            <person name="Duquette J."/>
            <person name="Hirsch C.N."/>
            <person name="Kimball J."/>
        </authorList>
    </citation>
    <scope>NUCLEOTIDE SEQUENCE</scope>
    <source>
        <tissue evidence="3">Fresh leaf tissue</tissue>
    </source>
</reference>
<feature type="domain" description="Malectin-like" evidence="2">
    <location>
        <begin position="3"/>
        <end position="137"/>
    </location>
</feature>
<dbReference type="GO" id="GO:0016020">
    <property type="term" value="C:membrane"/>
    <property type="evidence" value="ECO:0007669"/>
    <property type="project" value="UniProtKB-SubCell"/>
</dbReference>
<dbReference type="InterPro" id="IPR024788">
    <property type="entry name" value="Malectin-like_Carb-bd_dom"/>
</dbReference>